<dbReference type="EMBL" id="CAKXAJ010015039">
    <property type="protein sequence ID" value="CAH2216334.1"/>
    <property type="molecule type" value="Genomic_DNA"/>
</dbReference>
<organism evidence="1 2">
    <name type="scientific">Pararge aegeria aegeria</name>
    <dbReference type="NCBI Taxonomy" id="348720"/>
    <lineage>
        <taxon>Eukaryota</taxon>
        <taxon>Metazoa</taxon>
        <taxon>Ecdysozoa</taxon>
        <taxon>Arthropoda</taxon>
        <taxon>Hexapoda</taxon>
        <taxon>Insecta</taxon>
        <taxon>Pterygota</taxon>
        <taxon>Neoptera</taxon>
        <taxon>Endopterygota</taxon>
        <taxon>Lepidoptera</taxon>
        <taxon>Glossata</taxon>
        <taxon>Ditrysia</taxon>
        <taxon>Papilionoidea</taxon>
        <taxon>Nymphalidae</taxon>
        <taxon>Satyrinae</taxon>
        <taxon>Satyrini</taxon>
        <taxon>Parargina</taxon>
        <taxon>Pararge</taxon>
    </lineage>
</organism>
<reference evidence="1" key="1">
    <citation type="submission" date="2022-03" db="EMBL/GenBank/DDBJ databases">
        <authorList>
            <person name="Lindestad O."/>
        </authorList>
    </citation>
    <scope>NUCLEOTIDE SEQUENCE</scope>
</reference>
<name>A0A8S4QP67_9NEOP</name>
<protein>
    <submittedName>
        <fullName evidence="1">Jg25735 protein</fullName>
    </submittedName>
</protein>
<dbReference type="OrthoDB" id="9996779at2759"/>
<evidence type="ECO:0000313" key="1">
    <source>
        <dbReference type="EMBL" id="CAH2216334.1"/>
    </source>
</evidence>
<proteinExistence type="predicted"/>
<feature type="non-terminal residue" evidence="1">
    <location>
        <position position="1"/>
    </location>
</feature>
<dbReference type="AlphaFoldDB" id="A0A8S4QP67"/>
<comment type="caution">
    <text evidence="1">The sequence shown here is derived from an EMBL/GenBank/DDBJ whole genome shotgun (WGS) entry which is preliminary data.</text>
</comment>
<evidence type="ECO:0000313" key="2">
    <source>
        <dbReference type="Proteomes" id="UP000838756"/>
    </source>
</evidence>
<keyword evidence="2" id="KW-1185">Reference proteome</keyword>
<accession>A0A8S4QP67</accession>
<gene>
    <name evidence="1" type="primary">jg25735</name>
    <name evidence="1" type="ORF">PAEG_LOCUS4384</name>
</gene>
<sequence>VSPKAIPSPVLVNKPVVSQPAILPSTNQMKPLYCSE</sequence>
<dbReference type="Proteomes" id="UP000838756">
    <property type="component" value="Unassembled WGS sequence"/>
</dbReference>